<proteinExistence type="predicted"/>
<reference evidence="1 2" key="1">
    <citation type="submission" date="2017-06" db="EMBL/GenBank/DDBJ databases">
        <title>Novel phages from South African skin metaviromes.</title>
        <authorList>
            <person name="van Zyl L.J."/>
            <person name="Abrahams Y."/>
            <person name="Stander E.A."/>
            <person name="Kirby B.M."/>
            <person name="Clavaud C."/>
            <person name="Farcet C."/>
            <person name="Breton L."/>
            <person name="Trindade M.I."/>
        </authorList>
    </citation>
    <scope>NUCLEOTIDE SEQUENCE [LARGE SCALE GENOMIC DNA]</scope>
</reference>
<dbReference type="Proteomes" id="UP000887440">
    <property type="component" value="Segment"/>
</dbReference>
<gene>
    <name evidence="1" type="ORF">2F1_3</name>
</gene>
<accession>A0A2H4J8L3</accession>
<dbReference type="EMBL" id="MF417929">
    <property type="protein sequence ID" value="ASN71604.1"/>
    <property type="molecule type" value="Genomic_DNA"/>
</dbReference>
<protein>
    <submittedName>
        <fullName evidence="1">Uncharacterized protein</fullName>
    </submittedName>
</protein>
<name>A0A2H4J8L3_9CAUD</name>
<evidence type="ECO:0000313" key="1">
    <source>
        <dbReference type="EMBL" id="ASN71604.1"/>
    </source>
</evidence>
<keyword evidence="2" id="KW-1185">Reference proteome</keyword>
<sequence length="72" mass="8206">MFNVTPDHFLAKEAYEKAKSLKTSYVHILGSSYGIKGKEQYYLSGVVGNNSEIGFNRLDWLTEYEELNGIQI</sequence>
<evidence type="ECO:0000313" key="2">
    <source>
        <dbReference type="Proteomes" id="UP000887440"/>
    </source>
</evidence>
<organism evidence="1 2">
    <name type="scientific">Uncultured Caudovirales phage clone 2F_1</name>
    <dbReference type="NCBI Taxonomy" id="2992576"/>
    <lineage>
        <taxon>Viruses</taxon>
        <taxon>Duplodnaviria</taxon>
        <taxon>Heunggongvirae</taxon>
        <taxon>Uroviricota</taxon>
        <taxon>Caudoviricetes</taxon>
        <taxon>Peduoviridae</taxon>
        <taxon>Bracchivirus</taxon>
        <taxon>Bracchivirus U2F1</taxon>
    </lineage>
</organism>